<evidence type="ECO:0000256" key="4">
    <source>
        <dbReference type="ARBA" id="ARBA00023154"/>
    </source>
</evidence>
<feature type="binding site" evidence="6">
    <location>
        <position position="280"/>
    </location>
    <ligand>
        <name>NAD(+)</name>
        <dbReference type="ChEBI" id="CHEBI:57540"/>
    </ligand>
</feature>
<sequence length="378" mass="41975">MSTNVVLHLRTESAPLGHIAVLTPDYTRQLIEAGVTVHVERSKDRCYADVDYEAAGAKLVPQGSWPEAPIDHIIVGTKEPEGLQDKTALKHTHIYSGYYYKQQRSAILGLQRYQRGGGTFIDVGATKHLLGNKTDIFGRFSGIGSFAAALKTLRHVLEHPEGKTPMPRVKIHESLESLIQEGRKNVEKCVEILGRYPVVTIVGAAGRAGSGCLEFCRKSGIPESNINKWSRKETSQPGPYHGLLQSDVVVNCLYTNRRISPLIDHESLKLPRKLAVFVDVSCDYQGPYHAVPIYWEPSHFDNLAMPVAVPSGPPLTAVACNYYAAMVPKETSDYAARALMPYFLSLPDWKRAEELRKLERLFVAKCESIPRATQPSKL</sequence>
<feature type="domain" description="Alanine dehydrogenase/pyridine nucleotide transhydrogenase N-terminal" evidence="7">
    <location>
        <begin position="8"/>
        <end position="144"/>
    </location>
</feature>
<dbReference type="SUPFAM" id="SSF52283">
    <property type="entry name" value="Formate/glycerate dehydrogenase catalytic domain-like"/>
    <property type="match status" value="1"/>
</dbReference>
<dbReference type="SUPFAM" id="SSF51735">
    <property type="entry name" value="NAD(P)-binding Rossmann-fold domains"/>
    <property type="match status" value="1"/>
</dbReference>
<accession>A0A0B2WPX8</accession>
<dbReference type="PIRSF" id="PIRSF018250">
    <property type="entry name" value="Saccharopine_DH_Lys"/>
    <property type="match status" value="1"/>
</dbReference>
<evidence type="ECO:0000313" key="9">
    <source>
        <dbReference type="Proteomes" id="UP000030816"/>
    </source>
</evidence>
<gene>
    <name evidence="8" type="ORF">MAM_06178</name>
</gene>
<keyword evidence="4 5" id="KW-0457">Lysine biosynthesis</keyword>
<reference evidence="8 9" key="1">
    <citation type="journal article" date="2014" name="Proc. Natl. Acad. Sci. U.S.A.">
        <title>Trajectory and genomic determinants of fungal-pathogen speciation and host adaptation.</title>
        <authorList>
            <person name="Hu X."/>
            <person name="Xiao G."/>
            <person name="Zheng P."/>
            <person name="Shang Y."/>
            <person name="Su Y."/>
            <person name="Zhang X."/>
            <person name="Liu X."/>
            <person name="Zhan S."/>
            <person name="St Leger R.J."/>
            <person name="Wang C."/>
        </authorList>
    </citation>
    <scope>NUCLEOTIDE SEQUENCE [LARGE SCALE GENOMIC DNA]</scope>
    <source>
        <strain evidence="8 9">ARSEF 1941</strain>
    </source>
</reference>
<dbReference type="Proteomes" id="UP000030816">
    <property type="component" value="Unassembled WGS sequence"/>
</dbReference>
<evidence type="ECO:0000256" key="1">
    <source>
        <dbReference type="ARBA" id="ARBA00005689"/>
    </source>
</evidence>
<evidence type="ECO:0000256" key="5">
    <source>
        <dbReference type="PIRNR" id="PIRNR018250"/>
    </source>
</evidence>
<feature type="binding site" evidence="6">
    <location>
        <position position="254"/>
    </location>
    <ligand>
        <name>NAD(+)</name>
        <dbReference type="ChEBI" id="CHEBI:57540"/>
    </ligand>
</feature>
<keyword evidence="5" id="KW-0028">Amino-acid biosynthesis</keyword>
<dbReference type="GO" id="GO:0005737">
    <property type="term" value="C:cytoplasm"/>
    <property type="evidence" value="ECO:0007669"/>
    <property type="project" value="TreeGrafter"/>
</dbReference>
<keyword evidence="9" id="KW-1185">Reference proteome</keyword>
<keyword evidence="2 5" id="KW-0560">Oxidoreductase</keyword>
<dbReference type="GO" id="GO:0019878">
    <property type="term" value="P:lysine biosynthetic process via aminoadipic acid"/>
    <property type="evidence" value="ECO:0007669"/>
    <property type="project" value="UniProtKB-UniPathway"/>
</dbReference>
<dbReference type="OrthoDB" id="265306at2759"/>
<dbReference type="EC" id="1.5.1.7" evidence="5"/>
<dbReference type="UniPathway" id="UPA00033">
    <property type="reaction ID" value="UER00034"/>
</dbReference>
<dbReference type="Pfam" id="PF05222">
    <property type="entry name" value="AlaDh_PNT_N"/>
    <property type="match status" value="1"/>
</dbReference>
<dbReference type="HOGENOM" id="CLU_063085_0_0_1"/>
<dbReference type="EMBL" id="AZHE01000018">
    <property type="protein sequence ID" value="KHN96073.1"/>
    <property type="molecule type" value="Genomic_DNA"/>
</dbReference>
<dbReference type="InterPro" id="IPR007886">
    <property type="entry name" value="AlaDH/PNT_N"/>
</dbReference>
<comment type="similarity">
    <text evidence="1 5">Belongs to the AlaDH/PNT family.</text>
</comment>
<organism evidence="8 9">
    <name type="scientific">Metarhizium album (strain ARSEF 1941)</name>
    <dbReference type="NCBI Taxonomy" id="1081103"/>
    <lineage>
        <taxon>Eukaryota</taxon>
        <taxon>Fungi</taxon>
        <taxon>Dikarya</taxon>
        <taxon>Ascomycota</taxon>
        <taxon>Pezizomycotina</taxon>
        <taxon>Sordariomycetes</taxon>
        <taxon>Hypocreomycetidae</taxon>
        <taxon>Hypocreales</taxon>
        <taxon>Clavicipitaceae</taxon>
        <taxon>Metarhizium</taxon>
    </lineage>
</organism>
<dbReference type="Gene3D" id="3.40.50.720">
    <property type="entry name" value="NAD(P)-binding Rossmann-like Domain"/>
    <property type="match status" value="2"/>
</dbReference>
<dbReference type="InterPro" id="IPR051168">
    <property type="entry name" value="AASS"/>
</dbReference>
<protein>
    <recommendedName>
        <fullName evidence="5">Saccharopine dehydrogenase [NAD(+), L-lysine-forming]</fullName>
        <shortName evidence="5">SDH</shortName>
        <ecNumber evidence="5">1.5.1.7</ecNumber>
    </recommendedName>
    <alternativeName>
        <fullName evidence="5">Lysine--2-oxoglutarate reductase</fullName>
    </alternativeName>
</protein>
<dbReference type="AlphaFoldDB" id="A0A0B2WPX8"/>
<dbReference type="PANTHER" id="PTHR11133">
    <property type="entry name" value="SACCHAROPINE DEHYDROGENASE"/>
    <property type="match status" value="1"/>
</dbReference>
<evidence type="ECO:0000256" key="2">
    <source>
        <dbReference type="ARBA" id="ARBA00023002"/>
    </source>
</evidence>
<dbReference type="RefSeq" id="XP_040677139.1">
    <property type="nucleotide sequence ID" value="XM_040824976.1"/>
</dbReference>
<evidence type="ECO:0000259" key="7">
    <source>
        <dbReference type="SMART" id="SM01003"/>
    </source>
</evidence>
<dbReference type="STRING" id="1081103.A0A0B2WPX8"/>
<feature type="binding site" evidence="6">
    <location>
        <begin position="206"/>
        <end position="207"/>
    </location>
    <ligand>
        <name>NAD(+)</name>
        <dbReference type="ChEBI" id="CHEBI:57540"/>
    </ligand>
</feature>
<dbReference type="InterPro" id="IPR036291">
    <property type="entry name" value="NAD(P)-bd_dom_sf"/>
</dbReference>
<dbReference type="SMART" id="SM01003">
    <property type="entry name" value="AlaDh_PNT_N"/>
    <property type="match status" value="1"/>
</dbReference>
<name>A0A0B2WPX8_METAS</name>
<dbReference type="GO" id="GO:0004754">
    <property type="term" value="F:saccharopine dehydrogenase (NAD+, L-lysine-forming) activity"/>
    <property type="evidence" value="ECO:0007669"/>
    <property type="project" value="UniProtKB-EC"/>
</dbReference>
<dbReference type="PANTHER" id="PTHR11133:SF23">
    <property type="entry name" value="SACCHAROPINE DEHYDROGENASE [NAD(+), L-LYSINE-FORMING]"/>
    <property type="match status" value="1"/>
</dbReference>
<comment type="catalytic activity">
    <reaction evidence="5">
        <text>L-saccharopine + NAD(+) + H2O = L-lysine + 2-oxoglutarate + NADH + H(+)</text>
        <dbReference type="Rhea" id="RHEA:12440"/>
        <dbReference type="ChEBI" id="CHEBI:15377"/>
        <dbReference type="ChEBI" id="CHEBI:15378"/>
        <dbReference type="ChEBI" id="CHEBI:16810"/>
        <dbReference type="ChEBI" id="CHEBI:32551"/>
        <dbReference type="ChEBI" id="CHEBI:57540"/>
        <dbReference type="ChEBI" id="CHEBI:57945"/>
        <dbReference type="ChEBI" id="CHEBI:57951"/>
        <dbReference type="EC" id="1.5.1.7"/>
    </reaction>
</comment>
<comment type="pathway">
    <text evidence="5">Amino-acid biosynthesis; L-lysine biosynthesis via AAA pathway; L-lysine from L-alpha-aminoadipate (fungal route): step 3/3.</text>
</comment>
<comment type="caution">
    <text evidence="8">The sequence shown here is derived from an EMBL/GenBank/DDBJ whole genome shotgun (WGS) entry which is preliminary data.</text>
</comment>
<dbReference type="GeneID" id="63740633"/>
<evidence type="ECO:0000256" key="3">
    <source>
        <dbReference type="ARBA" id="ARBA00023027"/>
    </source>
</evidence>
<feature type="binding site" evidence="6">
    <location>
        <position position="234"/>
    </location>
    <ligand>
        <name>NAD(+)</name>
        <dbReference type="ChEBI" id="CHEBI:57540"/>
    </ligand>
</feature>
<evidence type="ECO:0000313" key="8">
    <source>
        <dbReference type="EMBL" id="KHN96073.1"/>
    </source>
</evidence>
<dbReference type="InterPro" id="IPR027281">
    <property type="entry name" value="Lys1"/>
</dbReference>
<proteinExistence type="inferred from homology"/>
<evidence type="ECO:0000256" key="6">
    <source>
        <dbReference type="PIRSR" id="PIRSR018250-3"/>
    </source>
</evidence>
<keyword evidence="3 5" id="KW-0520">NAD</keyword>